<dbReference type="RefSeq" id="WP_071505527.1">
    <property type="nucleotide sequence ID" value="NZ_MORL01000018.1"/>
</dbReference>
<keyword evidence="2" id="KW-1185">Reference proteome</keyword>
<reference evidence="1 2" key="1">
    <citation type="submission" date="2016-10" db="EMBL/GenBank/DDBJ databases">
        <title>Arsenicibacter rosenii gen. nov., sp. nov., an efficient arsenic-methylating bacterium isolated from an arsenic-contaminated paddy soil.</title>
        <authorList>
            <person name="Huang K."/>
        </authorList>
    </citation>
    <scope>NUCLEOTIDE SEQUENCE [LARGE SCALE GENOMIC DNA]</scope>
    <source>
        <strain evidence="1 2">SM-1</strain>
    </source>
</reference>
<organism evidence="1 2">
    <name type="scientific">Arsenicibacter rosenii</name>
    <dbReference type="NCBI Taxonomy" id="1750698"/>
    <lineage>
        <taxon>Bacteria</taxon>
        <taxon>Pseudomonadati</taxon>
        <taxon>Bacteroidota</taxon>
        <taxon>Cytophagia</taxon>
        <taxon>Cytophagales</taxon>
        <taxon>Spirosomataceae</taxon>
        <taxon>Arsenicibacter</taxon>
    </lineage>
</organism>
<evidence type="ECO:0000313" key="2">
    <source>
        <dbReference type="Proteomes" id="UP000181790"/>
    </source>
</evidence>
<evidence type="ECO:0000313" key="1">
    <source>
        <dbReference type="EMBL" id="OIN56801.1"/>
    </source>
</evidence>
<gene>
    <name evidence="1" type="ORF">BLX24_22765</name>
</gene>
<dbReference type="EMBL" id="MORL01000018">
    <property type="protein sequence ID" value="OIN56801.1"/>
    <property type="molecule type" value="Genomic_DNA"/>
</dbReference>
<name>A0A1S2VDG5_9BACT</name>
<accession>A0A1S2VDG5</accession>
<dbReference type="Proteomes" id="UP000181790">
    <property type="component" value="Unassembled WGS sequence"/>
</dbReference>
<comment type="caution">
    <text evidence="1">The sequence shown here is derived from an EMBL/GenBank/DDBJ whole genome shotgun (WGS) entry which is preliminary data.</text>
</comment>
<protein>
    <submittedName>
        <fullName evidence="1">Uncharacterized protein</fullName>
    </submittedName>
</protein>
<sequence length="114" mass="12735">MEGIKIDFTYEAIVRIDATATQSGTTSARQVEVEYSHNLPLDQWHDGEGRYTEMGINALLFGFCNGVTAIIHNAGQLNGMDAAELFRKAISIMESQFVSQVKVSMLQKDERNTY</sequence>
<dbReference type="AlphaFoldDB" id="A0A1S2VDG5"/>
<proteinExistence type="predicted"/>